<dbReference type="InterPro" id="IPR050695">
    <property type="entry name" value="N-acetylmuramoyl_amidase_3"/>
</dbReference>
<comment type="caution">
    <text evidence="3">The sequence shown here is derived from an EMBL/GenBank/DDBJ whole genome shotgun (WGS) entry which is preliminary data.</text>
</comment>
<dbReference type="Pfam" id="PF01520">
    <property type="entry name" value="Amidase_3"/>
    <property type="match status" value="1"/>
</dbReference>
<proteinExistence type="predicted"/>
<dbReference type="PANTHER" id="PTHR30404:SF0">
    <property type="entry name" value="N-ACETYLMURAMOYL-L-ALANINE AMIDASE AMIC"/>
    <property type="match status" value="1"/>
</dbReference>
<dbReference type="InterPro" id="IPR002508">
    <property type="entry name" value="MurNAc-LAA_cat"/>
</dbReference>
<keyword evidence="1" id="KW-0378">Hydrolase</keyword>
<evidence type="ECO:0000313" key="3">
    <source>
        <dbReference type="EMBL" id="MDF9409105.1"/>
    </source>
</evidence>
<dbReference type="SMART" id="SM00646">
    <property type="entry name" value="Ami_3"/>
    <property type="match status" value="1"/>
</dbReference>
<dbReference type="RefSeq" id="WP_277444536.1">
    <property type="nucleotide sequence ID" value="NZ_JAKOAV010000023.1"/>
</dbReference>
<dbReference type="Gene3D" id="3.40.630.40">
    <property type="entry name" value="Zn-dependent exopeptidases"/>
    <property type="match status" value="1"/>
</dbReference>
<accession>A0A9X4H2T6</accession>
<dbReference type="Proteomes" id="UP001154312">
    <property type="component" value="Unassembled WGS sequence"/>
</dbReference>
<dbReference type="GO" id="GO:0008745">
    <property type="term" value="F:N-acetylmuramoyl-L-alanine amidase activity"/>
    <property type="evidence" value="ECO:0007669"/>
    <property type="project" value="InterPro"/>
</dbReference>
<feature type="domain" description="MurNAc-LAA" evidence="2">
    <location>
        <begin position="184"/>
        <end position="293"/>
    </location>
</feature>
<evidence type="ECO:0000259" key="2">
    <source>
        <dbReference type="SMART" id="SM00646"/>
    </source>
</evidence>
<dbReference type="SUPFAM" id="SSF53187">
    <property type="entry name" value="Zn-dependent exopeptidases"/>
    <property type="match status" value="1"/>
</dbReference>
<dbReference type="GO" id="GO:0030288">
    <property type="term" value="C:outer membrane-bounded periplasmic space"/>
    <property type="evidence" value="ECO:0007669"/>
    <property type="project" value="TreeGrafter"/>
</dbReference>
<dbReference type="EMBL" id="JAKOAV010000023">
    <property type="protein sequence ID" value="MDF9409105.1"/>
    <property type="molecule type" value="Genomic_DNA"/>
</dbReference>
<evidence type="ECO:0000313" key="4">
    <source>
        <dbReference type="Proteomes" id="UP001154312"/>
    </source>
</evidence>
<name>A0A9X4H2T6_9FIRM</name>
<evidence type="ECO:0000256" key="1">
    <source>
        <dbReference type="ARBA" id="ARBA00022801"/>
    </source>
</evidence>
<dbReference type="GO" id="GO:0009253">
    <property type="term" value="P:peptidoglycan catabolic process"/>
    <property type="evidence" value="ECO:0007669"/>
    <property type="project" value="InterPro"/>
</dbReference>
<organism evidence="3 4">
    <name type="scientific">Pelotomaculum isophthalicicum JI</name>
    <dbReference type="NCBI Taxonomy" id="947010"/>
    <lineage>
        <taxon>Bacteria</taxon>
        <taxon>Bacillati</taxon>
        <taxon>Bacillota</taxon>
        <taxon>Clostridia</taxon>
        <taxon>Eubacteriales</taxon>
        <taxon>Desulfotomaculaceae</taxon>
        <taxon>Pelotomaculum</taxon>
    </lineage>
</organism>
<keyword evidence="4" id="KW-1185">Reference proteome</keyword>
<dbReference type="CDD" id="cd02696">
    <property type="entry name" value="MurNAc-LAA"/>
    <property type="match status" value="1"/>
</dbReference>
<gene>
    <name evidence="3" type="ORF">L7E55_12175</name>
</gene>
<dbReference type="PANTHER" id="PTHR30404">
    <property type="entry name" value="N-ACETYLMURAMOYL-L-ALANINE AMIDASE"/>
    <property type="match status" value="1"/>
</dbReference>
<reference evidence="3" key="1">
    <citation type="submission" date="2022-02" db="EMBL/GenBank/DDBJ databases">
        <authorList>
            <person name="Leng L."/>
        </authorList>
    </citation>
    <scope>NUCLEOTIDE SEQUENCE</scope>
    <source>
        <strain evidence="3">JI</strain>
    </source>
</reference>
<sequence>MSKQKAPRITNMWSKIVDEEKGEWLTKVVLESTKPYKHGARNADGRVIFEGEGVILNMPGGTTEVNDGLLRELIVKQNGKKTVSVEMMLEHPAEFRLTDLKGFPFRVEIALNRSSITKLFSGKKIVIDPGHGGEDTGGKGPVSLQEKDVVIPIAKKLENILRRVNADVVLTRNGDENITREKRFALVKQTGADVYIGVHNRSCDDSNEDGVATLYAPANKQSAILARYVQEGLVNKLKAADRGTAEQAELAAIGGVPAIEAEVLTITNLVEEVFLRGLTVQKRAAEGIFNGLIKYFAQNGANSKGDYS</sequence>
<protein>
    <submittedName>
        <fullName evidence="3">N-acetylmuramoyl-L-alanine amidase</fullName>
    </submittedName>
</protein>
<dbReference type="AlphaFoldDB" id="A0A9X4H2T6"/>